<dbReference type="PROSITE" id="PS51257">
    <property type="entry name" value="PROKAR_LIPOPROTEIN"/>
    <property type="match status" value="1"/>
</dbReference>
<dbReference type="EMBL" id="CP025611">
    <property type="protein sequence ID" value="AUN31303.1"/>
    <property type="molecule type" value="Genomic_DNA"/>
</dbReference>
<name>A0A2K9NDT8_9PROT</name>
<dbReference type="AlphaFoldDB" id="A0A2K9NDT8"/>
<reference evidence="1 2" key="1">
    <citation type="submission" date="2017-12" db="EMBL/GenBank/DDBJ databases">
        <title>Genomes of bacteria within cyanobacterial aggregates.</title>
        <authorList>
            <person name="Cai H."/>
        </authorList>
    </citation>
    <scope>NUCLEOTIDE SEQUENCE [LARGE SCALE GENOMIC DNA]</scope>
    <source>
        <strain evidence="1 2">TH16</strain>
    </source>
</reference>
<dbReference type="KEGG" id="ncb:C0V82_14435"/>
<keyword evidence="2" id="KW-1185">Reference proteome</keyword>
<protein>
    <submittedName>
        <fullName evidence="1">Uncharacterized protein</fullName>
    </submittedName>
</protein>
<organism evidence="1 2">
    <name type="scientific">Niveispirillum cyanobacteriorum</name>
    <dbReference type="NCBI Taxonomy" id="1612173"/>
    <lineage>
        <taxon>Bacteria</taxon>
        <taxon>Pseudomonadati</taxon>
        <taxon>Pseudomonadota</taxon>
        <taxon>Alphaproteobacteria</taxon>
        <taxon>Rhodospirillales</taxon>
        <taxon>Azospirillaceae</taxon>
        <taxon>Niveispirillum</taxon>
    </lineage>
</organism>
<dbReference type="Proteomes" id="UP000234752">
    <property type="component" value="Chromosome eg_1"/>
</dbReference>
<proteinExistence type="predicted"/>
<accession>A0A2K9NDT8</accession>
<evidence type="ECO:0000313" key="2">
    <source>
        <dbReference type="Proteomes" id="UP000234752"/>
    </source>
</evidence>
<evidence type="ECO:0000313" key="1">
    <source>
        <dbReference type="EMBL" id="AUN31303.1"/>
    </source>
</evidence>
<sequence>MKRLLPVLFLAVALTACTQGPRDLPRIADAACPSGERFVRPHTVLHGNDGVRAHADGHDCTPSK</sequence>
<dbReference type="OrthoDB" id="9849036at2"/>
<gene>
    <name evidence="1" type="ORF">C0V82_14435</name>
</gene>
<dbReference type="RefSeq" id="WP_102112910.1">
    <property type="nucleotide sequence ID" value="NZ_BMGN01000005.1"/>
</dbReference>